<dbReference type="EMBL" id="JAZIBG010000036">
    <property type="protein sequence ID" value="MEF7616077.1"/>
    <property type="molecule type" value="Genomic_DNA"/>
</dbReference>
<feature type="transmembrane region" description="Helical" evidence="7">
    <location>
        <begin position="309"/>
        <end position="329"/>
    </location>
</feature>
<keyword evidence="4 7" id="KW-0812">Transmembrane</keyword>
<evidence type="ECO:0000256" key="4">
    <source>
        <dbReference type="ARBA" id="ARBA00022692"/>
    </source>
</evidence>
<feature type="transmembrane region" description="Helical" evidence="7">
    <location>
        <begin position="17"/>
        <end position="39"/>
    </location>
</feature>
<dbReference type="PANTHER" id="PTHR23517:SF13">
    <property type="entry name" value="MAJOR FACILITATOR SUPERFAMILY MFS_1"/>
    <property type="match status" value="1"/>
</dbReference>
<keyword evidence="2" id="KW-0813">Transport</keyword>
<dbReference type="Pfam" id="PF07690">
    <property type="entry name" value="MFS_1"/>
    <property type="match status" value="1"/>
</dbReference>
<feature type="transmembrane region" description="Helical" evidence="7">
    <location>
        <begin position="208"/>
        <end position="233"/>
    </location>
</feature>
<dbReference type="RefSeq" id="WP_332291446.1">
    <property type="nucleotide sequence ID" value="NZ_JAZIBG010000036.1"/>
</dbReference>
<feature type="transmembrane region" description="Helical" evidence="7">
    <location>
        <begin position="139"/>
        <end position="162"/>
    </location>
</feature>
<sequence length="410" mass="41527">MTAAVAEAPPPRRAFRLIALALLVGNMGATMISPLLPIYRLQWGLAASTITVVFVAYMLGVLSAFLFLGRVSDHAGPLKVLKAALLMMVAGLAASAAAPGVEWLVAARAVVGVASGLITASATVGLVEAEPAGAVRRAPLVASVTTMAGFGLGPLVCGLLAQGLPQPLVWPHLLIAAPTAAVLLGLAKVRATGAPPRPASSLRLAPSFVLPAPGARAAFLLASLGLFTAYAVFSMMASLAPTFLDTILPWHGPAVSGLALSAVLFCSSGIQLPMRRRPQAVNARLGLSALAASVACLAGALILPSPLLFFTADLLLGLGHGLTYLASLSRVSGMATPASRAGLLCSFLSIGYLGTIVPILATGLLADHVGVPRAAIVFCCVFAVSTLGLLVWSLRMPGTPAAAQPVPAAR</sequence>
<organism evidence="9 10">
    <name type="scientific">Aquincola agrisoli</name>
    <dbReference type="NCBI Taxonomy" id="3119538"/>
    <lineage>
        <taxon>Bacteria</taxon>
        <taxon>Pseudomonadati</taxon>
        <taxon>Pseudomonadota</taxon>
        <taxon>Betaproteobacteria</taxon>
        <taxon>Burkholderiales</taxon>
        <taxon>Sphaerotilaceae</taxon>
        <taxon>Aquincola</taxon>
    </lineage>
</organism>
<reference evidence="9 10" key="1">
    <citation type="submission" date="2024-02" db="EMBL/GenBank/DDBJ databases">
        <title>Genome sequence of Aquincola sp. MAHUQ-54.</title>
        <authorList>
            <person name="Huq M.A."/>
        </authorList>
    </citation>
    <scope>NUCLEOTIDE SEQUENCE [LARGE SCALE GENOMIC DNA]</scope>
    <source>
        <strain evidence="9 10">MAHUQ-54</strain>
    </source>
</reference>
<gene>
    <name evidence="9" type="ORF">V4F39_19340</name>
</gene>
<dbReference type="InterPro" id="IPR011701">
    <property type="entry name" value="MFS"/>
</dbReference>
<evidence type="ECO:0000256" key="7">
    <source>
        <dbReference type="SAM" id="Phobius"/>
    </source>
</evidence>
<evidence type="ECO:0000256" key="3">
    <source>
        <dbReference type="ARBA" id="ARBA00022475"/>
    </source>
</evidence>
<feature type="transmembrane region" description="Helical" evidence="7">
    <location>
        <begin position="45"/>
        <end position="68"/>
    </location>
</feature>
<feature type="transmembrane region" description="Helical" evidence="7">
    <location>
        <begin position="105"/>
        <end position="127"/>
    </location>
</feature>
<feature type="transmembrane region" description="Helical" evidence="7">
    <location>
        <begin position="253"/>
        <end position="273"/>
    </location>
</feature>
<dbReference type="InterPro" id="IPR050171">
    <property type="entry name" value="MFS_Transporters"/>
</dbReference>
<dbReference type="GO" id="GO:0005886">
    <property type="term" value="C:plasma membrane"/>
    <property type="evidence" value="ECO:0007669"/>
    <property type="project" value="UniProtKB-SubCell"/>
</dbReference>
<evidence type="ECO:0000256" key="5">
    <source>
        <dbReference type="ARBA" id="ARBA00022989"/>
    </source>
</evidence>
<feature type="transmembrane region" description="Helical" evidence="7">
    <location>
        <begin position="80"/>
        <end position="99"/>
    </location>
</feature>
<name>A0AAW9QKL1_9BURK</name>
<keyword evidence="3" id="KW-1003">Cell membrane</keyword>
<evidence type="ECO:0000256" key="6">
    <source>
        <dbReference type="ARBA" id="ARBA00023136"/>
    </source>
</evidence>
<dbReference type="SUPFAM" id="SSF103473">
    <property type="entry name" value="MFS general substrate transporter"/>
    <property type="match status" value="1"/>
</dbReference>
<dbReference type="Gene3D" id="1.20.1250.20">
    <property type="entry name" value="MFS general substrate transporter like domains"/>
    <property type="match status" value="1"/>
</dbReference>
<keyword evidence="5 7" id="KW-1133">Transmembrane helix</keyword>
<evidence type="ECO:0000259" key="8">
    <source>
        <dbReference type="PROSITE" id="PS50850"/>
    </source>
</evidence>
<comment type="caution">
    <text evidence="9">The sequence shown here is derived from an EMBL/GenBank/DDBJ whole genome shotgun (WGS) entry which is preliminary data.</text>
</comment>
<dbReference type="AlphaFoldDB" id="A0AAW9QKL1"/>
<protein>
    <submittedName>
        <fullName evidence="9">MFS transporter</fullName>
    </submittedName>
</protein>
<evidence type="ECO:0000313" key="10">
    <source>
        <dbReference type="Proteomes" id="UP001336250"/>
    </source>
</evidence>
<evidence type="ECO:0000256" key="2">
    <source>
        <dbReference type="ARBA" id="ARBA00022448"/>
    </source>
</evidence>
<keyword evidence="10" id="KW-1185">Reference proteome</keyword>
<dbReference type="Proteomes" id="UP001336250">
    <property type="component" value="Unassembled WGS sequence"/>
</dbReference>
<dbReference type="PROSITE" id="PS50850">
    <property type="entry name" value="MFS"/>
    <property type="match status" value="1"/>
</dbReference>
<dbReference type="GO" id="GO:0022857">
    <property type="term" value="F:transmembrane transporter activity"/>
    <property type="evidence" value="ECO:0007669"/>
    <property type="project" value="InterPro"/>
</dbReference>
<evidence type="ECO:0000256" key="1">
    <source>
        <dbReference type="ARBA" id="ARBA00004651"/>
    </source>
</evidence>
<dbReference type="PANTHER" id="PTHR23517">
    <property type="entry name" value="RESISTANCE PROTEIN MDTM, PUTATIVE-RELATED-RELATED"/>
    <property type="match status" value="1"/>
</dbReference>
<feature type="transmembrane region" description="Helical" evidence="7">
    <location>
        <begin position="341"/>
        <end position="361"/>
    </location>
</feature>
<feature type="transmembrane region" description="Helical" evidence="7">
    <location>
        <begin position="373"/>
        <end position="394"/>
    </location>
</feature>
<evidence type="ECO:0000313" key="9">
    <source>
        <dbReference type="EMBL" id="MEF7616077.1"/>
    </source>
</evidence>
<keyword evidence="6 7" id="KW-0472">Membrane</keyword>
<feature type="transmembrane region" description="Helical" evidence="7">
    <location>
        <begin position="285"/>
        <end position="303"/>
    </location>
</feature>
<comment type="subcellular location">
    <subcellularLocation>
        <location evidence="1">Cell membrane</location>
        <topology evidence="1">Multi-pass membrane protein</topology>
    </subcellularLocation>
</comment>
<dbReference type="InterPro" id="IPR020846">
    <property type="entry name" value="MFS_dom"/>
</dbReference>
<feature type="domain" description="Major facilitator superfamily (MFS) profile" evidence="8">
    <location>
        <begin position="14"/>
        <end position="410"/>
    </location>
</feature>
<dbReference type="InterPro" id="IPR036259">
    <property type="entry name" value="MFS_trans_sf"/>
</dbReference>
<feature type="transmembrane region" description="Helical" evidence="7">
    <location>
        <begin position="168"/>
        <end position="187"/>
    </location>
</feature>
<proteinExistence type="predicted"/>
<accession>A0AAW9QKL1</accession>